<dbReference type="Proteomes" id="UP000791080">
    <property type="component" value="Unassembled WGS sequence"/>
</dbReference>
<evidence type="ECO:0000259" key="3">
    <source>
        <dbReference type="Pfam" id="PF10756"/>
    </source>
</evidence>
<organism evidence="4 5">
    <name type="scientific">Actinoalloteichus caeruleus DSM 43889</name>
    <dbReference type="NCBI Taxonomy" id="1120930"/>
    <lineage>
        <taxon>Bacteria</taxon>
        <taxon>Bacillati</taxon>
        <taxon>Actinomycetota</taxon>
        <taxon>Actinomycetes</taxon>
        <taxon>Pseudonocardiales</taxon>
        <taxon>Pseudonocardiaceae</taxon>
        <taxon>Actinoalloteichus</taxon>
        <taxon>Actinoalloteichus cyanogriseus</taxon>
    </lineage>
</organism>
<keyword evidence="2" id="KW-0472">Membrane</keyword>
<accession>A0ABT1JHU3</accession>
<evidence type="ECO:0000313" key="4">
    <source>
        <dbReference type="EMBL" id="MCP2332075.1"/>
    </source>
</evidence>
<evidence type="ECO:0000256" key="2">
    <source>
        <dbReference type="SAM" id="Phobius"/>
    </source>
</evidence>
<reference evidence="4 5" key="2">
    <citation type="submission" date="2022-06" db="EMBL/GenBank/DDBJ databases">
        <title>Genomic Encyclopedia of Type Strains, Phase I: the one thousand microbial genomes (KMG-I) project.</title>
        <authorList>
            <person name="Kyrpides N."/>
        </authorList>
    </citation>
    <scope>NUCLEOTIDE SEQUENCE [LARGE SCALE GENOMIC DNA]</scope>
    <source>
        <strain evidence="4 5">DSM 43889</strain>
    </source>
</reference>
<dbReference type="Pfam" id="PF10756">
    <property type="entry name" value="bPH_6"/>
    <property type="match status" value="1"/>
</dbReference>
<reference evidence="4 5" key="1">
    <citation type="submission" date="2013-07" db="EMBL/GenBank/DDBJ databases">
        <authorList>
            <consortium name="DOE Joint Genome Institute"/>
            <person name="Reeve W."/>
            <person name="Huntemann M."/>
            <person name="Han J."/>
            <person name="Chen A."/>
            <person name="Kyrpides N."/>
            <person name="Mavromatis K."/>
            <person name="Markowitz V."/>
            <person name="Palaniappan K."/>
            <person name="Ivanova N."/>
            <person name="Schaumberg A."/>
            <person name="Pati A."/>
            <person name="Liolios K."/>
            <person name="Nordberg H.P."/>
            <person name="Cantor M.N."/>
            <person name="Hua S.X."/>
            <person name="Woyke T."/>
        </authorList>
    </citation>
    <scope>NUCLEOTIDE SEQUENCE [LARGE SCALE GENOMIC DNA]</scope>
    <source>
        <strain evidence="4 5">DSM 43889</strain>
    </source>
</reference>
<name>A0ABT1JHU3_ACTCY</name>
<feature type="domain" description="Low molecular weight protein antigen 6 PH" evidence="3">
    <location>
        <begin position="64"/>
        <end position="134"/>
    </location>
</feature>
<keyword evidence="5" id="KW-1185">Reference proteome</keyword>
<comment type="caution">
    <text evidence="4">The sequence shown here is derived from an EMBL/GenBank/DDBJ whole genome shotgun (WGS) entry which is preliminary data.</text>
</comment>
<keyword evidence="2" id="KW-1133">Transmembrane helix</keyword>
<evidence type="ECO:0000313" key="5">
    <source>
        <dbReference type="Proteomes" id="UP000791080"/>
    </source>
</evidence>
<proteinExistence type="predicted"/>
<dbReference type="RefSeq" id="WP_035291260.1">
    <property type="nucleotide sequence ID" value="NZ_AUBJ02000001.1"/>
</dbReference>
<feature type="compositionally biased region" description="Polar residues" evidence="1">
    <location>
        <begin position="181"/>
        <end position="192"/>
    </location>
</feature>
<sequence length="192" mass="19882">MSAVDEKQPAETDVERRPVTFRLSPVAYLGIGFLALCATPVAFGAPGLQVVYLVPLALAFALHRWRTVATTSGLTVFRMMGTIELPWSEVNSLRIVGESTVRAVRSDDSELPLPAVRPRDLPLLSLASGGQVPDPLAAADTDTNTSPAGENAETPEAPAGDAEASPTEGGSGEADPDSAGTAPTSRTGDSGR</sequence>
<feature type="transmembrane region" description="Helical" evidence="2">
    <location>
        <begin position="49"/>
        <end position="65"/>
    </location>
</feature>
<feature type="region of interest" description="Disordered" evidence="1">
    <location>
        <begin position="126"/>
        <end position="192"/>
    </location>
</feature>
<keyword evidence="2" id="KW-0812">Transmembrane</keyword>
<dbReference type="EMBL" id="AUBJ02000001">
    <property type="protein sequence ID" value="MCP2332075.1"/>
    <property type="molecule type" value="Genomic_DNA"/>
</dbReference>
<feature type="transmembrane region" description="Helical" evidence="2">
    <location>
        <begin position="26"/>
        <end position="43"/>
    </location>
</feature>
<gene>
    <name evidence="4" type="ORF">G443_002345</name>
</gene>
<dbReference type="InterPro" id="IPR019692">
    <property type="entry name" value="CFP-6_PH"/>
</dbReference>
<evidence type="ECO:0000256" key="1">
    <source>
        <dbReference type="SAM" id="MobiDB-lite"/>
    </source>
</evidence>
<protein>
    <submittedName>
        <fullName evidence="4">PH domain-containing protein</fullName>
    </submittedName>
</protein>